<dbReference type="Proteomes" id="UP000256845">
    <property type="component" value="Unassembled WGS sequence"/>
</dbReference>
<evidence type="ECO:0000313" key="3">
    <source>
        <dbReference type="Proteomes" id="UP000256845"/>
    </source>
</evidence>
<reference evidence="2 3" key="1">
    <citation type="submission" date="2018-07" db="EMBL/GenBank/DDBJ databases">
        <title>Genomic Encyclopedia of Type Strains, Phase III (KMG-III): the genomes of soil and plant-associated and newly described type strains.</title>
        <authorList>
            <person name="Whitman W."/>
        </authorList>
    </citation>
    <scope>NUCLEOTIDE SEQUENCE [LARGE SCALE GENOMIC DNA]</scope>
    <source>
        <strain evidence="2 3">CECT 8488</strain>
    </source>
</reference>
<evidence type="ECO:0000256" key="1">
    <source>
        <dbReference type="SAM" id="MobiDB-lite"/>
    </source>
</evidence>
<feature type="compositionally biased region" description="Low complexity" evidence="1">
    <location>
        <begin position="44"/>
        <end position="63"/>
    </location>
</feature>
<feature type="compositionally biased region" description="Basic and acidic residues" evidence="1">
    <location>
        <begin position="25"/>
        <end position="39"/>
    </location>
</feature>
<sequence length="239" mass="25402">MALPTSLVTGLKDELSSLKSLVTGDKPKEDTGSIPDRKPGLGSAGKSLRSSSFSRASSAPSGRTSAQQGKAANASLPYQRENATDLFRTSKASAEQTAPSGMQTSATGAATNSNDGGKPGTGTANAAFSTESPAEGDAISVEHESFTVTEHDNDDEVKMAPEVQELMQKAKTAKTPQEKQKFMMEALAKQEELNMEEEIEARMALSQNEHYTKLLSDLLASSAKVRQILSDALSNIQYR</sequence>
<dbReference type="AlphaFoldDB" id="A0A3D9H2I5"/>
<dbReference type="EMBL" id="QRDW01000021">
    <property type="protein sequence ID" value="RED43690.1"/>
    <property type="molecule type" value="Genomic_DNA"/>
</dbReference>
<gene>
    <name evidence="2" type="ORF">DFP90_1211</name>
</gene>
<protein>
    <submittedName>
        <fullName evidence="2">Uncharacterized protein</fullName>
    </submittedName>
</protein>
<feature type="compositionally biased region" description="Polar residues" evidence="1">
    <location>
        <begin position="122"/>
        <end position="132"/>
    </location>
</feature>
<name>A0A3D9H2I5_9PROT</name>
<accession>A0A3D9H2I5</accession>
<dbReference type="RefSeq" id="WP_115939564.1">
    <property type="nucleotide sequence ID" value="NZ_QRDW01000021.1"/>
</dbReference>
<organism evidence="2 3">
    <name type="scientific">Aestuariispira insulae</name>
    <dbReference type="NCBI Taxonomy" id="1461337"/>
    <lineage>
        <taxon>Bacteria</taxon>
        <taxon>Pseudomonadati</taxon>
        <taxon>Pseudomonadota</taxon>
        <taxon>Alphaproteobacteria</taxon>
        <taxon>Rhodospirillales</taxon>
        <taxon>Kiloniellaceae</taxon>
        <taxon>Aestuariispira</taxon>
    </lineage>
</organism>
<keyword evidence="3" id="KW-1185">Reference proteome</keyword>
<feature type="compositionally biased region" description="Basic and acidic residues" evidence="1">
    <location>
        <begin position="140"/>
        <end position="155"/>
    </location>
</feature>
<evidence type="ECO:0000313" key="2">
    <source>
        <dbReference type="EMBL" id="RED43690.1"/>
    </source>
</evidence>
<feature type="compositionally biased region" description="Polar residues" evidence="1">
    <location>
        <begin position="90"/>
        <end position="115"/>
    </location>
</feature>
<proteinExistence type="predicted"/>
<feature type="region of interest" description="Disordered" evidence="1">
    <location>
        <begin position="19"/>
        <end position="155"/>
    </location>
</feature>
<comment type="caution">
    <text evidence="2">The sequence shown here is derived from an EMBL/GenBank/DDBJ whole genome shotgun (WGS) entry which is preliminary data.</text>
</comment>